<protein>
    <submittedName>
        <fullName evidence="1">Uncharacterized protein</fullName>
    </submittedName>
</protein>
<evidence type="ECO:0000313" key="2">
    <source>
        <dbReference type="Proteomes" id="UP001500840"/>
    </source>
</evidence>
<evidence type="ECO:0000313" key="1">
    <source>
        <dbReference type="EMBL" id="GAA4449580.1"/>
    </source>
</evidence>
<comment type="caution">
    <text evidence="1">The sequence shown here is derived from an EMBL/GenBank/DDBJ whole genome shotgun (WGS) entry which is preliminary data.</text>
</comment>
<name>A0ABP8MIG1_9BACT</name>
<gene>
    <name evidence="1" type="ORF">GCM10023156_14370</name>
</gene>
<dbReference type="Proteomes" id="UP001500840">
    <property type="component" value="Unassembled WGS sequence"/>
</dbReference>
<reference evidence="2" key="1">
    <citation type="journal article" date="2019" name="Int. J. Syst. Evol. Microbiol.">
        <title>The Global Catalogue of Microorganisms (GCM) 10K type strain sequencing project: providing services to taxonomists for standard genome sequencing and annotation.</title>
        <authorList>
            <consortium name="The Broad Institute Genomics Platform"/>
            <consortium name="The Broad Institute Genome Sequencing Center for Infectious Disease"/>
            <person name="Wu L."/>
            <person name="Ma J."/>
        </authorList>
    </citation>
    <scope>NUCLEOTIDE SEQUENCE [LARGE SCALE GENOMIC DNA]</scope>
    <source>
        <strain evidence="2">JCM 17759</strain>
    </source>
</reference>
<proteinExistence type="predicted"/>
<accession>A0ABP8MIG1</accession>
<keyword evidence="2" id="KW-1185">Reference proteome</keyword>
<dbReference type="RefSeq" id="WP_345320707.1">
    <property type="nucleotide sequence ID" value="NZ_BAABGA010000018.1"/>
</dbReference>
<sequence>MYSLAYAFPSRVAPFLFLFVITLGFCGNTVRAQDATENSADGVGANAAVANGGAGGAAAGYVPAIKLLPDSLAGLVRVPDVPDFCSAWDKTHIGQLFDDPAMQPFIDAQRERAENYLDSLDNRVGLKPQDLYDIASGEAVVAWLPFPKDKRRPFSMCVIADIRGLRNKADAAVDKIDRDLKTGGATRNDVEYRGQTIRVYTTKPKPGQLKIEQIAITLDDTRIIASDRDTVVTGVLDAIAGEMKSPSISESAEFRDVLTRSSRAMQDPFTKGHSTVAGEWFARPIQMGRILRETFQVDRGNQVDILKLLENQGFDAIKAAGGILAIAGDRYDILHRGFVLAPPTTDQPSKYEKAARMLSFFNAGLDPVPNWVGKDTGTVSQVRLKIADAFWASESMINEAFGDDIFAPMIEGIRDDTDGPQIDLKNNVLPALGDEVILLTDNTLPAEINSERMLVSVRLKNADAIKLAVRKAMEVEPDASKLDVLPGVEVWRVQRGSESDISFEADVFGDLGFDEETVEQAPPLLDHWAIAVVDENRANGDSYLMFSSHPDLLIETAKRIHSGQDGGFAKLPEVVRVVDALKDLGAKSVSLSRIARTSVSLRVKYELLRTGKLKDSDTILATIIRRVFKDENGDEVEPIKTDKLPPLSAIEKHLPEGGNYIVTEKDGWSLSGFYLK</sequence>
<dbReference type="EMBL" id="BAABGA010000018">
    <property type="protein sequence ID" value="GAA4449580.1"/>
    <property type="molecule type" value="Genomic_DNA"/>
</dbReference>
<organism evidence="1 2">
    <name type="scientific">Novipirellula rosea</name>
    <dbReference type="NCBI Taxonomy" id="1031540"/>
    <lineage>
        <taxon>Bacteria</taxon>
        <taxon>Pseudomonadati</taxon>
        <taxon>Planctomycetota</taxon>
        <taxon>Planctomycetia</taxon>
        <taxon>Pirellulales</taxon>
        <taxon>Pirellulaceae</taxon>
        <taxon>Novipirellula</taxon>
    </lineage>
</organism>